<dbReference type="Pfam" id="PF09723">
    <property type="entry name" value="Zn_ribbon_8"/>
    <property type="match status" value="1"/>
</dbReference>
<protein>
    <recommendedName>
        <fullName evidence="1">Putative regulatory protein FmdB zinc ribbon domain-containing protein</fullName>
    </recommendedName>
</protein>
<dbReference type="NCBIfam" id="TIGR02605">
    <property type="entry name" value="CxxC_CxxC_SSSS"/>
    <property type="match status" value="1"/>
</dbReference>
<gene>
    <name evidence="2" type="ORF">S01H4_45092</name>
</gene>
<proteinExistence type="predicted"/>
<dbReference type="PANTHER" id="PTHR34404:SF2">
    <property type="entry name" value="CONSERVED SERINE RICH PROTEIN"/>
    <property type="match status" value="1"/>
</dbReference>
<dbReference type="InterPro" id="IPR013429">
    <property type="entry name" value="Regulatory_FmdB_Zinc_ribbon"/>
</dbReference>
<accession>X1BKF4</accession>
<dbReference type="PANTHER" id="PTHR34404">
    <property type="entry name" value="REGULATORY PROTEIN, FMDB FAMILY"/>
    <property type="match status" value="1"/>
</dbReference>
<name>X1BKF4_9ZZZZ</name>
<reference evidence="2" key="1">
    <citation type="journal article" date="2014" name="Front. Microbiol.">
        <title>High frequency of phylogenetically diverse reductive dehalogenase-homologous genes in deep subseafloor sedimentary metagenomes.</title>
        <authorList>
            <person name="Kawai M."/>
            <person name="Futagami T."/>
            <person name="Toyoda A."/>
            <person name="Takaki Y."/>
            <person name="Nishi S."/>
            <person name="Hori S."/>
            <person name="Arai W."/>
            <person name="Tsubouchi T."/>
            <person name="Morono Y."/>
            <person name="Uchiyama I."/>
            <person name="Ito T."/>
            <person name="Fujiyama A."/>
            <person name="Inagaki F."/>
            <person name="Takami H."/>
        </authorList>
    </citation>
    <scope>NUCLEOTIDE SEQUENCE</scope>
    <source>
        <strain evidence="2">Expedition CK06-06</strain>
    </source>
</reference>
<comment type="caution">
    <text evidence="2">The sequence shown here is derived from an EMBL/GenBank/DDBJ whole genome shotgun (WGS) entry which is preliminary data.</text>
</comment>
<evidence type="ECO:0000259" key="1">
    <source>
        <dbReference type="SMART" id="SM00834"/>
    </source>
</evidence>
<dbReference type="EMBL" id="BART01025073">
    <property type="protein sequence ID" value="GAG96394.1"/>
    <property type="molecule type" value="Genomic_DNA"/>
</dbReference>
<dbReference type="AlphaFoldDB" id="X1BKF4"/>
<dbReference type="SMART" id="SM00834">
    <property type="entry name" value="CxxC_CXXC_SSSS"/>
    <property type="match status" value="1"/>
</dbReference>
<feature type="domain" description="Putative regulatory protein FmdB zinc ribbon" evidence="1">
    <location>
        <begin position="1"/>
        <end position="41"/>
    </location>
</feature>
<organism evidence="2">
    <name type="scientific">marine sediment metagenome</name>
    <dbReference type="NCBI Taxonomy" id="412755"/>
    <lineage>
        <taxon>unclassified sequences</taxon>
        <taxon>metagenomes</taxon>
        <taxon>ecological metagenomes</taxon>
    </lineage>
</organism>
<evidence type="ECO:0000313" key="2">
    <source>
        <dbReference type="EMBL" id="GAG96394.1"/>
    </source>
</evidence>
<sequence>MPTYEYVCEKCGHRFEKFQKMSDEPIKKCPECKGSVRRLIGTGAGVIFKGRGFYQTDYKQNNSSRTRCGREQTCCGREMPCDTPPCKD</sequence>